<dbReference type="OrthoDB" id="9813662at2"/>
<name>A0A1S6IUH6_9FIRM</name>
<evidence type="ECO:0000256" key="1">
    <source>
        <dbReference type="ARBA" id="ARBA00023125"/>
    </source>
</evidence>
<dbReference type="Proteomes" id="UP000189464">
    <property type="component" value="Chromosome"/>
</dbReference>
<keyword evidence="1" id="KW-0238">DNA-binding</keyword>
<feature type="domain" description="HTH cro/C1-type" evidence="2">
    <location>
        <begin position="11"/>
        <end position="65"/>
    </location>
</feature>
<accession>A0A1S6IUH6</accession>
<dbReference type="GO" id="GO:0005829">
    <property type="term" value="C:cytosol"/>
    <property type="evidence" value="ECO:0007669"/>
    <property type="project" value="TreeGrafter"/>
</dbReference>
<protein>
    <recommendedName>
        <fullName evidence="2">HTH cro/C1-type domain-containing protein</fullName>
    </recommendedName>
</protein>
<dbReference type="InterPro" id="IPR010982">
    <property type="entry name" value="Lambda_DNA-bd_dom_sf"/>
</dbReference>
<dbReference type="Gene3D" id="1.10.260.40">
    <property type="entry name" value="lambda repressor-like DNA-binding domains"/>
    <property type="match status" value="1"/>
</dbReference>
<dbReference type="SMART" id="SM00530">
    <property type="entry name" value="HTH_XRE"/>
    <property type="match status" value="1"/>
</dbReference>
<dbReference type="EMBL" id="CP019698">
    <property type="protein sequence ID" value="AQS58416.1"/>
    <property type="molecule type" value="Genomic_DNA"/>
</dbReference>
<keyword evidence="4" id="KW-1185">Reference proteome</keyword>
<dbReference type="STRING" id="1833852.B0537_04510"/>
<evidence type="ECO:0000313" key="3">
    <source>
        <dbReference type="EMBL" id="AQS58416.1"/>
    </source>
</evidence>
<organism evidence="3 4">
    <name type="scientific">Desulforamulus ferrireducens</name>
    <dbReference type="NCBI Taxonomy" id="1833852"/>
    <lineage>
        <taxon>Bacteria</taxon>
        <taxon>Bacillati</taxon>
        <taxon>Bacillota</taxon>
        <taxon>Clostridia</taxon>
        <taxon>Eubacteriales</taxon>
        <taxon>Peptococcaceae</taxon>
        <taxon>Desulforamulus</taxon>
    </lineage>
</organism>
<dbReference type="PROSITE" id="PS50943">
    <property type="entry name" value="HTH_CROC1"/>
    <property type="match status" value="1"/>
</dbReference>
<dbReference type="RefSeq" id="WP_077713380.1">
    <property type="nucleotide sequence ID" value="NZ_CP019698.1"/>
</dbReference>
<dbReference type="CDD" id="cd00093">
    <property type="entry name" value="HTH_XRE"/>
    <property type="match status" value="1"/>
</dbReference>
<dbReference type="SUPFAM" id="SSF47413">
    <property type="entry name" value="lambda repressor-like DNA-binding domains"/>
    <property type="match status" value="1"/>
</dbReference>
<dbReference type="InterPro" id="IPR050807">
    <property type="entry name" value="TransReg_Diox_bact_type"/>
</dbReference>
<dbReference type="PANTHER" id="PTHR46797">
    <property type="entry name" value="HTH-TYPE TRANSCRIPTIONAL REGULATOR"/>
    <property type="match status" value="1"/>
</dbReference>
<dbReference type="GO" id="GO:0003677">
    <property type="term" value="F:DNA binding"/>
    <property type="evidence" value="ECO:0007669"/>
    <property type="project" value="UniProtKB-KW"/>
</dbReference>
<evidence type="ECO:0000259" key="2">
    <source>
        <dbReference type="PROSITE" id="PS50943"/>
    </source>
</evidence>
<proteinExistence type="predicted"/>
<dbReference type="PANTHER" id="PTHR46797:SF1">
    <property type="entry name" value="METHYLPHOSPHONATE SYNTHASE"/>
    <property type="match status" value="1"/>
</dbReference>
<dbReference type="Pfam" id="PF01381">
    <property type="entry name" value="HTH_3"/>
    <property type="match status" value="1"/>
</dbReference>
<dbReference type="InterPro" id="IPR001387">
    <property type="entry name" value="Cro/C1-type_HTH"/>
</dbReference>
<gene>
    <name evidence="3" type="ORF">B0537_04510</name>
</gene>
<dbReference type="AlphaFoldDB" id="A0A1S6IUH6"/>
<dbReference type="KEGG" id="dfg:B0537_04510"/>
<sequence length="114" mass="12683">MKAINDIGNRIKNLRERSGLNQAQLAAFLDVDQSYISKCEKGERQLSVDALEKTCCLFGCTLSELSDGYDDISHLQFAFRAASISNDDLSAISDINKIALNLKQMRQLLRVAQS</sequence>
<dbReference type="GO" id="GO:0003700">
    <property type="term" value="F:DNA-binding transcription factor activity"/>
    <property type="evidence" value="ECO:0007669"/>
    <property type="project" value="TreeGrafter"/>
</dbReference>
<reference evidence="3 4" key="1">
    <citation type="journal article" date="2016" name="Int. J. Syst. Evol. Microbiol.">
        <title>Desulfotomaculum ferrireducens sp. nov., a moderately thermophilic sulfate-reducing and dissimilatory Fe(III)-reducing bacterium isolated from compost.</title>
        <authorList>
            <person name="Yang G."/>
            <person name="Guo J."/>
            <person name="Zhuang L."/>
            <person name="Yuan Y."/>
            <person name="Zhou S."/>
        </authorList>
    </citation>
    <scope>NUCLEOTIDE SEQUENCE [LARGE SCALE GENOMIC DNA]</scope>
    <source>
        <strain evidence="3 4">GSS09</strain>
    </source>
</reference>
<evidence type="ECO:0000313" key="4">
    <source>
        <dbReference type="Proteomes" id="UP000189464"/>
    </source>
</evidence>